<dbReference type="Pfam" id="PF00795">
    <property type="entry name" value="CN_hydrolase"/>
    <property type="match status" value="1"/>
</dbReference>
<keyword evidence="3" id="KW-0378">Hydrolase</keyword>
<dbReference type="CDD" id="cd07197">
    <property type="entry name" value="nitrilase"/>
    <property type="match status" value="1"/>
</dbReference>
<accession>A0ABW5RWT7</accession>
<evidence type="ECO:0000313" key="3">
    <source>
        <dbReference type="EMBL" id="MFD2682471.1"/>
    </source>
</evidence>
<dbReference type="EMBL" id="JBHUMF010000031">
    <property type="protein sequence ID" value="MFD2682471.1"/>
    <property type="molecule type" value="Genomic_DNA"/>
</dbReference>
<comment type="similarity">
    <text evidence="1">Belongs to the carbon-nitrogen hydrolase superfamily. NIT1/NIT2 family.</text>
</comment>
<evidence type="ECO:0000256" key="1">
    <source>
        <dbReference type="ARBA" id="ARBA00010613"/>
    </source>
</evidence>
<dbReference type="RefSeq" id="WP_377937130.1">
    <property type="nucleotide sequence ID" value="NZ_JBHUMF010000031.1"/>
</dbReference>
<evidence type="ECO:0000259" key="2">
    <source>
        <dbReference type="PROSITE" id="PS50263"/>
    </source>
</evidence>
<dbReference type="PANTHER" id="PTHR23088">
    <property type="entry name" value="NITRILASE-RELATED"/>
    <property type="match status" value="1"/>
</dbReference>
<dbReference type="SUPFAM" id="SSF56317">
    <property type="entry name" value="Carbon-nitrogen hydrolase"/>
    <property type="match status" value="1"/>
</dbReference>
<gene>
    <name evidence="3" type="ORF">ACFSUL_17160</name>
</gene>
<dbReference type="PANTHER" id="PTHR23088:SF27">
    <property type="entry name" value="DEAMINATED GLUTATHIONE AMIDASE"/>
    <property type="match status" value="1"/>
</dbReference>
<dbReference type="Proteomes" id="UP001597506">
    <property type="component" value="Unassembled WGS sequence"/>
</dbReference>
<dbReference type="GO" id="GO:0016787">
    <property type="term" value="F:hydrolase activity"/>
    <property type="evidence" value="ECO:0007669"/>
    <property type="project" value="UniProtKB-KW"/>
</dbReference>
<keyword evidence="4" id="KW-1185">Reference proteome</keyword>
<evidence type="ECO:0000313" key="4">
    <source>
        <dbReference type="Proteomes" id="UP001597506"/>
    </source>
</evidence>
<reference evidence="4" key="1">
    <citation type="journal article" date="2019" name="Int. J. Syst. Evol. Microbiol.">
        <title>The Global Catalogue of Microorganisms (GCM) 10K type strain sequencing project: providing services to taxonomists for standard genome sequencing and annotation.</title>
        <authorList>
            <consortium name="The Broad Institute Genomics Platform"/>
            <consortium name="The Broad Institute Genome Sequencing Center for Infectious Disease"/>
            <person name="Wu L."/>
            <person name="Ma J."/>
        </authorList>
    </citation>
    <scope>NUCLEOTIDE SEQUENCE [LARGE SCALE GENOMIC DNA]</scope>
    <source>
        <strain evidence="4">KCTC 3913</strain>
    </source>
</reference>
<dbReference type="PROSITE" id="PS50263">
    <property type="entry name" value="CN_HYDROLASE"/>
    <property type="match status" value="1"/>
</dbReference>
<dbReference type="InterPro" id="IPR003010">
    <property type="entry name" value="C-N_Hydrolase"/>
</dbReference>
<dbReference type="InterPro" id="IPR036526">
    <property type="entry name" value="C-N_Hydrolase_sf"/>
</dbReference>
<proteinExistence type="inferred from homology"/>
<feature type="domain" description="CN hydrolase" evidence="2">
    <location>
        <begin position="1"/>
        <end position="237"/>
    </location>
</feature>
<organism evidence="3 4">
    <name type="scientific">Bacillus seohaeanensis</name>
    <dbReference type="NCBI Taxonomy" id="284580"/>
    <lineage>
        <taxon>Bacteria</taxon>
        <taxon>Bacillati</taxon>
        <taxon>Bacillota</taxon>
        <taxon>Bacilli</taxon>
        <taxon>Bacillales</taxon>
        <taxon>Bacillaceae</taxon>
        <taxon>Bacillus</taxon>
    </lineage>
</organism>
<comment type="caution">
    <text evidence="3">The sequence shown here is derived from an EMBL/GenBank/DDBJ whole genome shotgun (WGS) entry which is preliminary data.</text>
</comment>
<protein>
    <submittedName>
        <fullName evidence="3">Carbon-nitrogen hydrolase family protein</fullName>
    </submittedName>
</protein>
<dbReference type="Gene3D" id="3.60.110.10">
    <property type="entry name" value="Carbon-nitrogen hydrolase"/>
    <property type="match status" value="1"/>
</dbReference>
<name>A0ABW5RWT7_9BACI</name>
<sequence>MKASCIQMNTVLGNKLENLKKAERLIERAAREGVKLIVLPELFNTGYRVEEHDAALAETIPGETTEWMTTLSQKYDLYLIGCILERHISRGLVYDTAVMTGPKGVLGSYRKQNLWDTEKNRFTKGNELTLIDIGDVKIGLLICYEVGFPEPARFLAANGADILIYSSAFGEARSYAWDLATRARALENGCYVLASNRSGMEKNETVFAGMSRIVDPKGTVLVEAEKEDDIILFDLNFETVVKQRQAIPYLRDVTYYDEKGGIRND</sequence>